<keyword evidence="2" id="KW-1185">Reference proteome</keyword>
<dbReference type="Proteomes" id="UP001159363">
    <property type="component" value="Chromosome X"/>
</dbReference>
<name>A0ABQ9HSX5_9NEOP</name>
<comment type="caution">
    <text evidence="1">The sequence shown here is derived from an EMBL/GenBank/DDBJ whole genome shotgun (WGS) entry which is preliminary data.</text>
</comment>
<organism evidence="1 2">
    <name type="scientific">Dryococelus australis</name>
    <dbReference type="NCBI Taxonomy" id="614101"/>
    <lineage>
        <taxon>Eukaryota</taxon>
        <taxon>Metazoa</taxon>
        <taxon>Ecdysozoa</taxon>
        <taxon>Arthropoda</taxon>
        <taxon>Hexapoda</taxon>
        <taxon>Insecta</taxon>
        <taxon>Pterygota</taxon>
        <taxon>Neoptera</taxon>
        <taxon>Polyneoptera</taxon>
        <taxon>Phasmatodea</taxon>
        <taxon>Verophasmatodea</taxon>
        <taxon>Anareolatae</taxon>
        <taxon>Phasmatidae</taxon>
        <taxon>Eurycanthinae</taxon>
        <taxon>Dryococelus</taxon>
    </lineage>
</organism>
<evidence type="ECO:0000313" key="2">
    <source>
        <dbReference type="Proteomes" id="UP001159363"/>
    </source>
</evidence>
<dbReference type="EMBL" id="JARBHB010000004">
    <property type="protein sequence ID" value="KAJ8887472.1"/>
    <property type="molecule type" value="Genomic_DNA"/>
</dbReference>
<proteinExistence type="predicted"/>
<accession>A0ABQ9HSX5</accession>
<reference evidence="1 2" key="1">
    <citation type="submission" date="2023-02" db="EMBL/GenBank/DDBJ databases">
        <title>LHISI_Scaffold_Assembly.</title>
        <authorList>
            <person name="Stuart O.P."/>
            <person name="Cleave R."/>
            <person name="Magrath M.J.L."/>
            <person name="Mikheyev A.S."/>
        </authorList>
    </citation>
    <scope>NUCLEOTIDE SEQUENCE [LARGE SCALE GENOMIC DNA]</scope>
    <source>
        <strain evidence="1">Daus_M_001</strain>
        <tissue evidence="1">Leg muscle</tissue>
    </source>
</reference>
<protein>
    <submittedName>
        <fullName evidence="1">Uncharacterized protein</fullName>
    </submittedName>
</protein>
<gene>
    <name evidence="1" type="ORF">PR048_013687</name>
</gene>
<evidence type="ECO:0000313" key="1">
    <source>
        <dbReference type="EMBL" id="KAJ8887472.1"/>
    </source>
</evidence>
<sequence>MPKILPDIKVKQKLRQQKVKEYYDKSAPRKTPVFQKGQPVFVQKGKVWEEATILGTHIAPWSHIIEDISGNILRRNNKYPRSSLHKSQQGDMSVHHKNYANYCSKDSAAGISKCYQNRKRETEQQLSENTSDIEECNSPDFKGFNNSMCPGNIASNHRGEVMTAPENNCSSRTGRRIVKPS</sequence>